<dbReference type="AlphaFoldDB" id="A0A1V1P4W9"/>
<dbReference type="EMBL" id="ATBP01000563">
    <property type="protein sequence ID" value="ETR69775.1"/>
    <property type="molecule type" value="Genomic_DNA"/>
</dbReference>
<evidence type="ECO:0000313" key="3">
    <source>
        <dbReference type="Proteomes" id="UP000189670"/>
    </source>
</evidence>
<organism evidence="2 3">
    <name type="scientific">Candidatus Magnetoglobus multicellularis str. Araruama</name>
    <dbReference type="NCBI Taxonomy" id="890399"/>
    <lineage>
        <taxon>Bacteria</taxon>
        <taxon>Pseudomonadati</taxon>
        <taxon>Thermodesulfobacteriota</taxon>
        <taxon>Desulfobacteria</taxon>
        <taxon>Desulfobacterales</taxon>
        <taxon>Desulfobacteraceae</taxon>
        <taxon>Candidatus Magnetoglobus</taxon>
    </lineage>
</organism>
<dbReference type="SUPFAM" id="SSF52402">
    <property type="entry name" value="Adenine nucleotide alpha hydrolases-like"/>
    <property type="match status" value="1"/>
</dbReference>
<dbReference type="InterPro" id="IPR002500">
    <property type="entry name" value="PAPS_reduct_dom"/>
</dbReference>
<proteinExistence type="predicted"/>
<dbReference type="GO" id="GO:0003824">
    <property type="term" value="F:catalytic activity"/>
    <property type="evidence" value="ECO:0007669"/>
    <property type="project" value="InterPro"/>
</dbReference>
<name>A0A1V1P4W9_9BACT</name>
<dbReference type="Proteomes" id="UP000189670">
    <property type="component" value="Unassembled WGS sequence"/>
</dbReference>
<evidence type="ECO:0000259" key="1">
    <source>
        <dbReference type="Pfam" id="PF01507"/>
    </source>
</evidence>
<reference evidence="3" key="1">
    <citation type="submission" date="2012-11" db="EMBL/GenBank/DDBJ databases">
        <authorList>
            <person name="Lucero-Rivera Y.E."/>
            <person name="Tovar-Ramirez D."/>
        </authorList>
    </citation>
    <scope>NUCLEOTIDE SEQUENCE [LARGE SCALE GENOMIC DNA]</scope>
    <source>
        <strain evidence="3">Araruama</strain>
    </source>
</reference>
<evidence type="ECO:0000313" key="2">
    <source>
        <dbReference type="EMBL" id="ETR69775.1"/>
    </source>
</evidence>
<dbReference type="Gene3D" id="3.40.50.620">
    <property type="entry name" value="HUPs"/>
    <property type="match status" value="1"/>
</dbReference>
<gene>
    <name evidence="2" type="ORF">OMM_03702</name>
</gene>
<feature type="domain" description="Phosphoadenosine phosphosulphate reductase" evidence="1">
    <location>
        <begin position="18"/>
        <end position="109"/>
    </location>
</feature>
<sequence length="156" mass="18575">MIPKKWKYLLDSPFEISSYCCTIMKKLPFSSYETKSRKKPFIGTMAIESNARKRFYLKSGCNSFDAKKPKSTPLAFWNEEDIWAYIKKYDIEYSKIYDMGYERTGCMFCMFGVQYDDEPNRFQRMRQTHPRQHNYCINKLGCGKVLDFIGVNYDDD</sequence>
<dbReference type="InterPro" id="IPR014729">
    <property type="entry name" value="Rossmann-like_a/b/a_fold"/>
</dbReference>
<dbReference type="Pfam" id="PF01507">
    <property type="entry name" value="PAPS_reduct"/>
    <property type="match status" value="1"/>
</dbReference>
<accession>A0A1V1P4W9</accession>
<comment type="caution">
    <text evidence="2">The sequence shown here is derived from an EMBL/GenBank/DDBJ whole genome shotgun (WGS) entry which is preliminary data.</text>
</comment>
<protein>
    <recommendedName>
        <fullName evidence="1">Phosphoadenosine phosphosulphate reductase domain-containing protein</fullName>
    </recommendedName>
</protein>